<protein>
    <submittedName>
        <fullName evidence="1">Uncharacterized protein</fullName>
    </submittedName>
</protein>
<keyword evidence="2" id="KW-1185">Reference proteome</keyword>
<organism evidence="1 2">
    <name type="scientific">Gigaspora rosea</name>
    <dbReference type="NCBI Taxonomy" id="44941"/>
    <lineage>
        <taxon>Eukaryota</taxon>
        <taxon>Fungi</taxon>
        <taxon>Fungi incertae sedis</taxon>
        <taxon>Mucoromycota</taxon>
        <taxon>Glomeromycotina</taxon>
        <taxon>Glomeromycetes</taxon>
        <taxon>Diversisporales</taxon>
        <taxon>Gigasporaceae</taxon>
        <taxon>Gigaspora</taxon>
    </lineage>
</organism>
<dbReference type="AlphaFoldDB" id="A0A397TYX7"/>
<dbReference type="EMBL" id="QKWP01002475">
    <property type="protein sequence ID" value="RIB03215.1"/>
    <property type="molecule type" value="Genomic_DNA"/>
</dbReference>
<evidence type="ECO:0000313" key="1">
    <source>
        <dbReference type="EMBL" id="RIB03215.1"/>
    </source>
</evidence>
<dbReference type="OrthoDB" id="2404539at2759"/>
<accession>A0A397TYX7</accession>
<dbReference type="Proteomes" id="UP000266673">
    <property type="component" value="Unassembled WGS sequence"/>
</dbReference>
<evidence type="ECO:0000313" key="2">
    <source>
        <dbReference type="Proteomes" id="UP000266673"/>
    </source>
</evidence>
<name>A0A397TYX7_9GLOM</name>
<gene>
    <name evidence="1" type="ORF">C2G38_2255123</name>
</gene>
<reference evidence="1 2" key="1">
    <citation type="submission" date="2018-06" db="EMBL/GenBank/DDBJ databases">
        <title>Comparative genomics reveals the genomic features of Rhizophagus irregularis, R. cerebriforme, R. diaphanum and Gigaspora rosea, and their symbiotic lifestyle signature.</title>
        <authorList>
            <person name="Morin E."/>
            <person name="San Clemente H."/>
            <person name="Chen E.C.H."/>
            <person name="De La Providencia I."/>
            <person name="Hainaut M."/>
            <person name="Kuo A."/>
            <person name="Kohler A."/>
            <person name="Murat C."/>
            <person name="Tang N."/>
            <person name="Roy S."/>
            <person name="Loubradou J."/>
            <person name="Henrissat B."/>
            <person name="Grigoriev I.V."/>
            <person name="Corradi N."/>
            <person name="Roux C."/>
            <person name="Martin F.M."/>
        </authorList>
    </citation>
    <scope>NUCLEOTIDE SEQUENCE [LARGE SCALE GENOMIC DNA]</scope>
    <source>
        <strain evidence="1 2">DAOM 194757</strain>
    </source>
</reference>
<comment type="caution">
    <text evidence="1">The sequence shown here is derived from an EMBL/GenBank/DDBJ whole genome shotgun (WGS) entry which is preliminary data.</text>
</comment>
<proteinExistence type="predicted"/>
<sequence>MMYPSITALMVRLCPPIQDFNLNLDFNSDDIAFDDELDGLLIHDHKKLSRLGKDSIDAVKSPRNKRIFENLESDYISIFTINIAGDVAEFRSMCKEFGFGLYKVWLLDKVKIPLNILLAKPEDVYSLIHNLLAFRTAIACTICKLLYGTNDAIEAMSTISTSSAMSIDSSIPTVASPLHYSSSSKKLKKRKSKKNM</sequence>